<name>A0A8H7SA54_9FUNG</name>
<comment type="caution">
    <text evidence="2">The sequence shown here is derived from an EMBL/GenBank/DDBJ whole genome shotgun (WGS) entry which is preliminary data.</text>
</comment>
<evidence type="ECO:0000313" key="2">
    <source>
        <dbReference type="EMBL" id="KAG2224502.1"/>
    </source>
</evidence>
<proteinExistence type="predicted"/>
<dbReference type="Proteomes" id="UP000646827">
    <property type="component" value="Unassembled WGS sequence"/>
</dbReference>
<sequence length="255" mass="29166">MKIHRPKIPRHPKPQFQQTTIKPQSQEQRNVIIDETEQTPVETSGNSSSSYSEPVRASKRPYIGHSSASDEKTHQFQNENIHKQRCNETIIEDICGHSSRSKPKSHAARMKETEEKWNTMIPSLQKEYVNCFKNGEGPKCTDANPPPITFEICDCTTKTSKVIRCFYYTGVKKIKFTFCRQHEEEPITLLRNHLFAASPSQPGIAFHLSFLECDNIRKSLGNTYAMYQRVKSGVDQQLTRGELEEIPEDESTACS</sequence>
<organism evidence="2 3">
    <name type="scientific">Circinella minor</name>
    <dbReference type="NCBI Taxonomy" id="1195481"/>
    <lineage>
        <taxon>Eukaryota</taxon>
        <taxon>Fungi</taxon>
        <taxon>Fungi incertae sedis</taxon>
        <taxon>Mucoromycota</taxon>
        <taxon>Mucoromycotina</taxon>
        <taxon>Mucoromycetes</taxon>
        <taxon>Mucorales</taxon>
        <taxon>Lichtheimiaceae</taxon>
        <taxon>Circinella</taxon>
    </lineage>
</organism>
<dbReference type="EMBL" id="JAEPRB010000042">
    <property type="protein sequence ID" value="KAG2224502.1"/>
    <property type="molecule type" value="Genomic_DNA"/>
</dbReference>
<keyword evidence="3" id="KW-1185">Reference proteome</keyword>
<feature type="compositionally biased region" description="Polar residues" evidence="1">
    <location>
        <begin position="15"/>
        <end position="29"/>
    </location>
</feature>
<evidence type="ECO:0000256" key="1">
    <source>
        <dbReference type="SAM" id="MobiDB-lite"/>
    </source>
</evidence>
<dbReference type="OrthoDB" id="3200967at2759"/>
<evidence type="ECO:0000313" key="3">
    <source>
        <dbReference type="Proteomes" id="UP000646827"/>
    </source>
</evidence>
<reference evidence="2 3" key="1">
    <citation type="submission" date="2020-12" db="EMBL/GenBank/DDBJ databases">
        <title>Metabolic potential, ecology and presence of endohyphal bacteria is reflected in genomic diversity of Mucoromycotina.</title>
        <authorList>
            <person name="Muszewska A."/>
            <person name="Okrasinska A."/>
            <person name="Steczkiewicz K."/>
            <person name="Drgas O."/>
            <person name="Orlowska M."/>
            <person name="Perlinska-Lenart U."/>
            <person name="Aleksandrzak-Piekarczyk T."/>
            <person name="Szatraj K."/>
            <person name="Zielenkiewicz U."/>
            <person name="Pilsyk S."/>
            <person name="Malc E."/>
            <person name="Mieczkowski P."/>
            <person name="Kruszewska J.S."/>
            <person name="Biernat P."/>
            <person name="Pawlowska J."/>
        </authorList>
    </citation>
    <scope>NUCLEOTIDE SEQUENCE [LARGE SCALE GENOMIC DNA]</scope>
    <source>
        <strain evidence="2 3">CBS 142.35</strain>
    </source>
</reference>
<protein>
    <submittedName>
        <fullName evidence="2">Uncharacterized protein</fullName>
    </submittedName>
</protein>
<gene>
    <name evidence="2" type="ORF">INT45_010568</name>
</gene>
<feature type="region of interest" description="Disordered" evidence="1">
    <location>
        <begin position="1"/>
        <end position="75"/>
    </location>
</feature>
<feature type="compositionally biased region" description="Basic residues" evidence="1">
    <location>
        <begin position="1"/>
        <end position="13"/>
    </location>
</feature>
<dbReference type="AlphaFoldDB" id="A0A8H7SA54"/>
<accession>A0A8H7SA54</accession>